<name>A0A9D2EA42_9BACE</name>
<evidence type="ECO:0000259" key="5">
    <source>
        <dbReference type="Pfam" id="PF06321"/>
    </source>
</evidence>
<feature type="domain" description="Major fimbrial subunit protein N-terminal" evidence="5">
    <location>
        <begin position="44"/>
        <end position="151"/>
    </location>
</feature>
<evidence type="ECO:0000256" key="1">
    <source>
        <dbReference type="ARBA" id="ARBA00004561"/>
    </source>
</evidence>
<evidence type="ECO:0000256" key="4">
    <source>
        <dbReference type="ARBA" id="ARBA00023263"/>
    </source>
</evidence>
<comment type="similarity">
    <text evidence="2">Belongs to the bacteroidetes fimbrillin superfamily. FimA/Mfa1 family.</text>
</comment>
<proteinExistence type="inferred from homology"/>
<evidence type="ECO:0000313" key="7">
    <source>
        <dbReference type="EMBL" id="HIZ33551.1"/>
    </source>
</evidence>
<dbReference type="Gene3D" id="2.60.40.2580">
    <property type="match status" value="1"/>
</dbReference>
<dbReference type="Pfam" id="PF26306">
    <property type="entry name" value="FimD_3rd"/>
    <property type="match status" value="1"/>
</dbReference>
<evidence type="ECO:0008006" key="9">
    <source>
        <dbReference type="Google" id="ProtNLM"/>
    </source>
</evidence>
<keyword evidence="4" id="KW-0281">Fimbrium</keyword>
<accession>A0A9D2EA42</accession>
<dbReference type="InterPro" id="IPR029141">
    <property type="entry name" value="FimA_N"/>
</dbReference>
<organism evidence="7 8">
    <name type="scientific">Candidatus Bacteroides merdigallinarum</name>
    <dbReference type="NCBI Taxonomy" id="2838473"/>
    <lineage>
        <taxon>Bacteria</taxon>
        <taxon>Pseudomonadati</taxon>
        <taxon>Bacteroidota</taxon>
        <taxon>Bacteroidia</taxon>
        <taxon>Bacteroidales</taxon>
        <taxon>Bacteroidaceae</taxon>
        <taxon>Bacteroides</taxon>
    </lineage>
</organism>
<protein>
    <recommendedName>
        <fullName evidence="9">DUF4906 domain-containing protein</fullName>
    </recommendedName>
</protein>
<dbReference type="GO" id="GO:0009289">
    <property type="term" value="C:pilus"/>
    <property type="evidence" value="ECO:0007669"/>
    <property type="project" value="UniProtKB-SubCell"/>
</dbReference>
<evidence type="ECO:0000256" key="2">
    <source>
        <dbReference type="ARBA" id="ARBA00006011"/>
    </source>
</evidence>
<evidence type="ECO:0000313" key="8">
    <source>
        <dbReference type="Proteomes" id="UP000824028"/>
    </source>
</evidence>
<sequence>MNIQQILRQAGRAASVILLVMLASCIKDDFPVEQSEPLGPGLHLNLQVGGETLAVTRAESEATLREDVIETVDIFIFTADGSLKKNAEGTEDGYVHSENPADGVVMVYSGTDWLEHFEPGETYSVYVLANYEGDADLSEVKTLDDLKAVVAKDEKIVYWEGMTLPEGSGNQKFEGKTFLMDGHTDVTYEQLAVEAEDGKIYELPVKMYRAAVKVKMTINLTSEWDAQFDPSILKVQVSNYATATPAVAEGNPLIPEQRGFQTTPEVAAEGIEEAFSEHFVYQKGANESWAGSTVLFYAYVNRWDDLVENETMLLIDMPGRMGEETLSHNFYKIPIIPNMMEQVLQRNTCYEITATADMLGSTKIDDPVELTDVKFQIADWKTEAVSVGEDEGLKYLILNEYHIDLRNTDGYDGLEFYSSSPIQSVEFVGFRSQAAYEAVKDSIDFTYPGEQQNNEDYIPAKFFINKDGERQEVNDYDRLIQVENQYGYLDWQENLLYHAITVRADEGTEGHIHLESPNPNNVTKRYMTLKVTNTQGLSKYVVVEQYPLEYIQPIQGYYSYRDDFLTPEGVSPEGAVYWGKTYYTNPTTLRVTETQRRRNNRWGNSTYELTSGNIDDISLPVDNYFFYSKVYYNNSCYMYRFNDSESEIDYDDPNWIWTDWEQYTVGRNTYRRRVGTYENYSMTFEATPDGNSGNSNPMMYFVTITQTNNEYNIAHPMTENVSDWNYQLATVSSSENDELVSPSFMLASQLGAVYSSGISGWEEARKHCAYYVETYQKNGEVFVLDDWRLPTSAEIKVIIKYQNDPNTQQVMEEVLGGRYYYVSWSGANNGNGNALVDEGNNEGTFIRCIRDVKPNDAFLQDTNQ</sequence>
<dbReference type="Pfam" id="PF06321">
    <property type="entry name" value="P_gingi_FimA"/>
    <property type="match status" value="1"/>
</dbReference>
<dbReference type="Proteomes" id="UP000824028">
    <property type="component" value="Unassembled WGS sequence"/>
</dbReference>
<gene>
    <name evidence="7" type="ORF">H9814_08460</name>
</gene>
<feature type="domain" description="Major fimbrium tip subunit FimD third Ig-like" evidence="6">
    <location>
        <begin position="485"/>
        <end position="547"/>
    </location>
</feature>
<dbReference type="EMBL" id="DXBX01000066">
    <property type="protein sequence ID" value="HIZ33551.1"/>
    <property type="molecule type" value="Genomic_DNA"/>
</dbReference>
<reference evidence="7" key="1">
    <citation type="journal article" date="2021" name="PeerJ">
        <title>Extensive microbial diversity within the chicken gut microbiome revealed by metagenomics and culture.</title>
        <authorList>
            <person name="Gilroy R."/>
            <person name="Ravi A."/>
            <person name="Getino M."/>
            <person name="Pursley I."/>
            <person name="Horton D.L."/>
            <person name="Alikhan N.F."/>
            <person name="Baker D."/>
            <person name="Gharbi K."/>
            <person name="Hall N."/>
            <person name="Watson M."/>
            <person name="Adriaenssens E.M."/>
            <person name="Foster-Nyarko E."/>
            <person name="Jarju S."/>
            <person name="Secka A."/>
            <person name="Antonio M."/>
            <person name="Oren A."/>
            <person name="Chaudhuri R.R."/>
            <person name="La Ragione R."/>
            <person name="Hildebrand F."/>
            <person name="Pallen M.J."/>
        </authorList>
    </citation>
    <scope>NUCLEOTIDE SEQUENCE</scope>
    <source>
        <strain evidence="7">ChiHjej9B8-1298</strain>
    </source>
</reference>
<comment type="subcellular location">
    <subcellularLocation>
        <location evidence="1">Fimbrium</location>
    </subcellularLocation>
</comment>
<reference evidence="7" key="2">
    <citation type="submission" date="2021-04" db="EMBL/GenBank/DDBJ databases">
        <authorList>
            <person name="Gilroy R."/>
        </authorList>
    </citation>
    <scope>NUCLEOTIDE SEQUENCE</scope>
    <source>
        <strain evidence="7">ChiHjej9B8-1298</strain>
    </source>
</reference>
<evidence type="ECO:0000259" key="6">
    <source>
        <dbReference type="Pfam" id="PF26306"/>
    </source>
</evidence>
<comment type="caution">
    <text evidence="7">The sequence shown here is derived from an EMBL/GenBank/DDBJ whole genome shotgun (WGS) entry which is preliminary data.</text>
</comment>
<keyword evidence="3" id="KW-0732">Signal</keyword>
<dbReference type="AlphaFoldDB" id="A0A9D2EA42"/>
<evidence type="ECO:0000256" key="3">
    <source>
        <dbReference type="ARBA" id="ARBA00022729"/>
    </source>
</evidence>
<dbReference type="InterPro" id="IPR058822">
    <property type="entry name" value="Ig-like_FimD_3rd"/>
</dbReference>